<reference evidence="1 2" key="1">
    <citation type="journal article" date="2009" name="Stand. Genomic Sci.">
        <title>Complete genome sequence of Desulfomicrobium baculatum type strain (X).</title>
        <authorList>
            <person name="Copeland A."/>
            <person name="Spring S."/>
            <person name="Goker M."/>
            <person name="Schneider S."/>
            <person name="Lapidus A."/>
            <person name="Del Rio T.G."/>
            <person name="Tice H."/>
            <person name="Cheng J.F."/>
            <person name="Chen F."/>
            <person name="Nolan M."/>
            <person name="Bruce D."/>
            <person name="Goodwin L."/>
            <person name="Pitluck S."/>
            <person name="Ivanova N."/>
            <person name="Mavrommatis K."/>
            <person name="Ovchinnikova G."/>
            <person name="Pati A."/>
            <person name="Chen A."/>
            <person name="Palaniappan K."/>
            <person name="Land M."/>
            <person name="Hauser L."/>
            <person name="Chang Y.J."/>
            <person name="Jeffries C.C."/>
            <person name="Meincke L."/>
            <person name="Sims D."/>
            <person name="Brettin T."/>
            <person name="Detter J.C."/>
            <person name="Han C."/>
            <person name="Chain P."/>
            <person name="Bristow J."/>
            <person name="Eisen J.A."/>
            <person name="Markowitz V."/>
            <person name="Hugenholtz P."/>
            <person name="Kyrpides N.C."/>
            <person name="Klenk H.P."/>
            <person name="Lucas S."/>
        </authorList>
    </citation>
    <scope>NUCLEOTIDE SEQUENCE [LARGE SCALE GENOMIC DNA]</scope>
    <source>
        <strain evidence="2">DSM 4028 / VKM B-1378 / X</strain>
    </source>
</reference>
<dbReference type="EMBL" id="CP001629">
    <property type="protein sequence ID" value="ACU88453.1"/>
    <property type="molecule type" value="Genomic_DNA"/>
</dbReference>
<evidence type="ECO:0000313" key="2">
    <source>
        <dbReference type="Proteomes" id="UP000002216"/>
    </source>
</evidence>
<dbReference type="Proteomes" id="UP000002216">
    <property type="component" value="Chromosome"/>
</dbReference>
<dbReference type="HOGENOM" id="CLU_3403161_0_0_7"/>
<proteinExistence type="predicted"/>
<keyword evidence="2" id="KW-1185">Reference proteome</keyword>
<accession>C7LVB1</accession>
<dbReference type="KEGG" id="dba:Dbac_0326"/>
<protein>
    <submittedName>
        <fullName evidence="1">Uncharacterized protein</fullName>
    </submittedName>
</protein>
<name>C7LVB1_DESBD</name>
<dbReference type="AlphaFoldDB" id="C7LVB1"/>
<gene>
    <name evidence="1" type="ordered locus">Dbac_0326</name>
</gene>
<dbReference type="STRING" id="525897.Dbac_0326"/>
<sequence>MWRAGTIPSLPLITNVILYEPGETDDAFLQ</sequence>
<evidence type="ECO:0000313" key="1">
    <source>
        <dbReference type="EMBL" id="ACU88453.1"/>
    </source>
</evidence>
<organism evidence="1 2">
    <name type="scientific">Desulfomicrobium baculatum (strain DSM 4028 / VKM B-1378 / X)</name>
    <name type="common">Desulfovibrio baculatus</name>
    <dbReference type="NCBI Taxonomy" id="525897"/>
    <lineage>
        <taxon>Bacteria</taxon>
        <taxon>Pseudomonadati</taxon>
        <taxon>Thermodesulfobacteriota</taxon>
        <taxon>Desulfovibrionia</taxon>
        <taxon>Desulfovibrionales</taxon>
        <taxon>Desulfomicrobiaceae</taxon>
        <taxon>Desulfomicrobium</taxon>
    </lineage>
</organism>